<keyword evidence="3" id="KW-0687">Ribonucleoprotein</keyword>
<dbReference type="InterPro" id="IPR050437">
    <property type="entry name" value="Ribos_protein_bS1-like"/>
</dbReference>
<dbReference type="InterPro" id="IPR035104">
    <property type="entry name" value="Ribosomal_protein_S1-like"/>
</dbReference>
<comment type="similarity">
    <text evidence="1">Belongs to the bacterial ribosomal protein bS1 family.</text>
</comment>
<dbReference type="Pfam" id="PF00575">
    <property type="entry name" value="S1"/>
    <property type="match status" value="5"/>
</dbReference>
<dbReference type="PROSITE" id="PS50126">
    <property type="entry name" value="S1"/>
    <property type="match status" value="5"/>
</dbReference>
<evidence type="ECO:0000256" key="4">
    <source>
        <dbReference type="SAM" id="MobiDB-lite"/>
    </source>
</evidence>
<dbReference type="CDD" id="cd00164">
    <property type="entry name" value="S1_like"/>
    <property type="match status" value="1"/>
</dbReference>
<dbReference type="PRINTS" id="PR00681">
    <property type="entry name" value="RIBOSOMALS1"/>
</dbReference>
<dbReference type="InterPro" id="IPR012340">
    <property type="entry name" value="NA-bd_OB-fold"/>
</dbReference>
<feature type="domain" description="S1 motif" evidence="5">
    <location>
        <begin position="68"/>
        <end position="132"/>
    </location>
</feature>
<dbReference type="PANTHER" id="PTHR10724">
    <property type="entry name" value="30S RIBOSOMAL PROTEIN S1"/>
    <property type="match status" value="1"/>
</dbReference>
<feature type="compositionally biased region" description="Low complexity" evidence="4">
    <location>
        <begin position="12"/>
        <end position="36"/>
    </location>
</feature>
<keyword evidence="7" id="KW-1185">Reference proteome</keyword>
<sequence>MTGERTEATGLETPEATTETGQAEATAPEATTAPAPQDMAGDDAFDENASFADLLEAHSGAAETVRTGERVKATVVAIGEDTVFVATGAKVDGLVDRKELEDAEGNLPVAVGDVLELYVVSANANEIKLSRAMGGQVGLAQMEDALNAGIPIEGKVTGPCKGGFNVEVMKRRAFCPASQMDLRPGAEPDSFTGQTFQFLITRLEQNGRNIVVSRRMLLEREQAESLSALMENVKEGDVLEGTVARLAPFGAFVEIAPGLEGMVHISELSWSRVQQADEAVSVGDKVRVKVLGIAGAEEGKGGKDSRKGPRISLSIRQVSGDPWQDVAERLDADQILTGKVTRLAPFGAFIEVLPGVEGLVHLSEMSWTRRINKPEEAVTPGETVSVRIKELDPARKRLSLSLRDAEGDPWGTVEERFPAGSTVTGTVEKRAPFGLFINLAPGITGLLPNAVAATSPQSKTYAGLNPGAEVSLVVRDLDVKARRISLAPADATGEDDDEWRKLAQPQKREPREGRGGSRDGGRPGGRDGGRGSRSSAPATVVSGDASGFGSLGSALQAALDKRKK</sequence>
<protein>
    <submittedName>
        <fullName evidence="6">30S ribosomal protein S1</fullName>
    </submittedName>
</protein>
<evidence type="ECO:0000313" key="6">
    <source>
        <dbReference type="EMBL" id="WMW65889.1"/>
    </source>
</evidence>
<feature type="region of interest" description="Disordered" evidence="4">
    <location>
        <begin position="1"/>
        <end position="44"/>
    </location>
</feature>
<dbReference type="PANTHER" id="PTHR10724:SF7">
    <property type="entry name" value="SMALL RIBOSOMAL SUBUNIT PROTEIN BS1C"/>
    <property type="match status" value="1"/>
</dbReference>
<dbReference type="SUPFAM" id="SSF50249">
    <property type="entry name" value="Nucleic acid-binding proteins"/>
    <property type="match status" value="5"/>
</dbReference>
<dbReference type="RefSeq" id="WP_309541829.1">
    <property type="nucleotide sequence ID" value="NZ_CP133659.1"/>
</dbReference>
<feature type="domain" description="S1 motif" evidence="5">
    <location>
        <begin position="333"/>
        <end position="403"/>
    </location>
</feature>
<dbReference type="Proteomes" id="UP001180616">
    <property type="component" value="Chromosome"/>
</dbReference>
<accession>A0ABY9R2D7</accession>
<evidence type="ECO:0000313" key="7">
    <source>
        <dbReference type="Proteomes" id="UP001180616"/>
    </source>
</evidence>
<feature type="domain" description="S1 motif" evidence="5">
    <location>
        <begin position="236"/>
        <end position="316"/>
    </location>
</feature>
<proteinExistence type="inferred from homology"/>
<keyword evidence="2 6" id="KW-0689">Ribosomal protein</keyword>
<dbReference type="InterPro" id="IPR003029">
    <property type="entry name" value="S1_domain"/>
</dbReference>
<feature type="domain" description="S1 motif" evidence="5">
    <location>
        <begin position="149"/>
        <end position="215"/>
    </location>
</feature>
<dbReference type="EMBL" id="CP133659">
    <property type="protein sequence ID" value="WMW65889.1"/>
    <property type="molecule type" value="Genomic_DNA"/>
</dbReference>
<gene>
    <name evidence="6" type="ORF">KPS_000409</name>
</gene>
<reference evidence="6" key="1">
    <citation type="submission" date="2023-09" db="EMBL/GenBank/DDBJ databases">
        <authorList>
            <consortium name="CW5 consortium"/>
            <person name="Lu C.-W."/>
        </authorList>
    </citation>
    <scope>NUCLEOTIDE SEQUENCE</scope>
    <source>
        <strain evidence="6">KPS</strain>
    </source>
</reference>
<evidence type="ECO:0000256" key="3">
    <source>
        <dbReference type="ARBA" id="ARBA00023274"/>
    </source>
</evidence>
<name>A0ABY9R2D7_9BACT</name>
<dbReference type="GO" id="GO:0005840">
    <property type="term" value="C:ribosome"/>
    <property type="evidence" value="ECO:0007669"/>
    <property type="project" value="UniProtKB-KW"/>
</dbReference>
<feature type="region of interest" description="Disordered" evidence="4">
    <location>
        <begin position="488"/>
        <end position="564"/>
    </location>
</feature>
<evidence type="ECO:0000256" key="2">
    <source>
        <dbReference type="ARBA" id="ARBA00022980"/>
    </source>
</evidence>
<dbReference type="CDD" id="cd04465">
    <property type="entry name" value="S1_RPS1_repeat_ec2_hs2"/>
    <property type="match status" value="1"/>
</dbReference>
<organism evidence="6 7">
    <name type="scientific">Nitratidesulfovibrio liaohensis</name>
    <dbReference type="NCBI Taxonomy" id="2604158"/>
    <lineage>
        <taxon>Bacteria</taxon>
        <taxon>Pseudomonadati</taxon>
        <taxon>Thermodesulfobacteriota</taxon>
        <taxon>Desulfovibrionia</taxon>
        <taxon>Desulfovibrionales</taxon>
        <taxon>Desulfovibrionaceae</taxon>
        <taxon>Nitratidesulfovibrio</taxon>
    </lineage>
</organism>
<dbReference type="Gene3D" id="2.40.50.140">
    <property type="entry name" value="Nucleic acid-binding proteins"/>
    <property type="match status" value="4"/>
</dbReference>
<evidence type="ECO:0000259" key="5">
    <source>
        <dbReference type="PROSITE" id="PS50126"/>
    </source>
</evidence>
<dbReference type="SMART" id="SM00316">
    <property type="entry name" value="S1"/>
    <property type="match status" value="5"/>
</dbReference>
<dbReference type="NCBIfam" id="NF010379">
    <property type="entry name" value="PRK13806.1"/>
    <property type="match status" value="1"/>
</dbReference>
<evidence type="ECO:0000256" key="1">
    <source>
        <dbReference type="ARBA" id="ARBA00006767"/>
    </source>
</evidence>
<feature type="compositionally biased region" description="Basic and acidic residues" evidence="4">
    <location>
        <begin position="498"/>
        <end position="530"/>
    </location>
</feature>
<feature type="domain" description="S1 motif" evidence="5">
    <location>
        <begin position="420"/>
        <end position="489"/>
    </location>
</feature>